<evidence type="ECO:0000256" key="5">
    <source>
        <dbReference type="ARBA" id="ARBA00022454"/>
    </source>
</evidence>
<comment type="function">
    <text evidence="16">Core component of the MRN complex, which plays a central role in double-strand break (DSB) repair, DNA recombination, maintenance of telomere integrity and meiosis. The MRN complex is involved in the repair of DNA double-strand breaks (DSBs) via homologous recombination (HR), an error-free mechanism which primarily occurs during S and G2 phases. The complex (1) mediates the end resection of damaged DNA, which generates proper single-stranded DNA, a key initial steps in HR, and is (2) required for the recruitment of other repair factors and efficient activation of ATM and ATR upon DNA damage. Within the MRN complex, MRE11 possesses both single-strand endonuclease activity and double-strand-specific 3'-5' exonuclease activity. MRE11 first endonucleolytically cleaves the 5' strand at DNA DSB ends to prevent non-homologous end joining (NHEJ) and licence HR. It then generates a single-stranded DNA gap via 3' to 5' exonucleolytic degradation, which is required for single-strand invasion and recombination.</text>
</comment>
<feature type="compositionally biased region" description="Basic residues" evidence="18">
    <location>
        <begin position="693"/>
        <end position="708"/>
    </location>
</feature>
<evidence type="ECO:0000256" key="6">
    <source>
        <dbReference type="ARBA" id="ARBA00022722"/>
    </source>
</evidence>
<organism evidence="20 21">
    <name type="scientific">Chrysophaeum taylorii</name>
    <dbReference type="NCBI Taxonomy" id="2483200"/>
    <lineage>
        <taxon>Eukaryota</taxon>
        <taxon>Sar</taxon>
        <taxon>Stramenopiles</taxon>
        <taxon>Ochrophyta</taxon>
        <taxon>Pelagophyceae</taxon>
        <taxon>Pelagomonadales</taxon>
        <taxon>Pelagomonadaceae</taxon>
        <taxon>Chrysophaeum</taxon>
    </lineage>
</organism>
<feature type="compositionally biased region" description="Acidic residues" evidence="18">
    <location>
        <begin position="743"/>
        <end position="758"/>
    </location>
</feature>
<evidence type="ECO:0000256" key="17">
    <source>
        <dbReference type="PIRSR" id="PIRSR000882-1"/>
    </source>
</evidence>
<evidence type="ECO:0000256" key="13">
    <source>
        <dbReference type="ARBA" id="ARBA00023211"/>
    </source>
</evidence>
<accession>A0AAD7UDA4</accession>
<keyword evidence="12 16" id="KW-0234">DNA repair</keyword>
<name>A0AAD7UDA4_9STRA</name>
<keyword evidence="9 16" id="KW-0227">DNA damage</keyword>
<keyword evidence="15 16" id="KW-0469">Meiosis</keyword>
<dbReference type="InterPro" id="IPR003701">
    <property type="entry name" value="Mre11"/>
</dbReference>
<keyword evidence="6 16" id="KW-0540">Nuclease</keyword>
<feature type="compositionally biased region" description="Acidic residues" evidence="18">
    <location>
        <begin position="679"/>
        <end position="688"/>
    </location>
</feature>
<feature type="region of interest" description="Disordered" evidence="18">
    <location>
        <begin position="411"/>
        <end position="432"/>
    </location>
</feature>
<dbReference type="PANTHER" id="PTHR10139">
    <property type="entry name" value="DOUBLE-STRAND BREAK REPAIR PROTEIN MRE11"/>
    <property type="match status" value="1"/>
</dbReference>
<dbReference type="InterPro" id="IPR038487">
    <property type="entry name" value="Mre11_capping_dom"/>
</dbReference>
<evidence type="ECO:0000313" key="21">
    <source>
        <dbReference type="Proteomes" id="UP001230188"/>
    </source>
</evidence>
<dbReference type="Gene3D" id="3.60.21.10">
    <property type="match status" value="1"/>
</dbReference>
<dbReference type="GO" id="GO:0030870">
    <property type="term" value="C:Mre11 complex"/>
    <property type="evidence" value="ECO:0007669"/>
    <property type="project" value="UniProtKB-UniRule"/>
</dbReference>
<comment type="similarity">
    <text evidence="4 16">Belongs to the MRE11/RAD32 family.</text>
</comment>
<protein>
    <recommendedName>
        <fullName evidence="16">Double-strand break repair protein</fullName>
    </recommendedName>
</protein>
<feature type="active site" description="Proton donor" evidence="17">
    <location>
        <position position="119"/>
    </location>
</feature>
<evidence type="ECO:0000313" key="20">
    <source>
        <dbReference type="EMBL" id="KAJ8602373.1"/>
    </source>
</evidence>
<dbReference type="GO" id="GO:0000014">
    <property type="term" value="F:single-stranded DNA endodeoxyribonuclease activity"/>
    <property type="evidence" value="ECO:0007669"/>
    <property type="project" value="TreeGrafter"/>
</dbReference>
<evidence type="ECO:0000256" key="10">
    <source>
        <dbReference type="ARBA" id="ARBA00022801"/>
    </source>
</evidence>
<dbReference type="InterPro" id="IPR007281">
    <property type="entry name" value="Mre11_DNA-bd"/>
</dbReference>
<dbReference type="SUPFAM" id="SSF56300">
    <property type="entry name" value="Metallo-dependent phosphatases"/>
    <property type="match status" value="1"/>
</dbReference>
<keyword evidence="7" id="KW-0479">Metal-binding</keyword>
<keyword evidence="11 16" id="KW-0269">Exonuclease</keyword>
<keyword evidence="10 16" id="KW-0378">Hydrolase</keyword>
<evidence type="ECO:0000256" key="12">
    <source>
        <dbReference type="ARBA" id="ARBA00023204"/>
    </source>
</evidence>
<feature type="domain" description="Mre11 DNA-binding" evidence="19">
    <location>
        <begin position="300"/>
        <end position="470"/>
    </location>
</feature>
<evidence type="ECO:0000256" key="16">
    <source>
        <dbReference type="PIRNR" id="PIRNR000882"/>
    </source>
</evidence>
<evidence type="ECO:0000256" key="8">
    <source>
        <dbReference type="ARBA" id="ARBA00022759"/>
    </source>
</evidence>
<dbReference type="Pfam" id="PF04152">
    <property type="entry name" value="Mre11_DNA_bind"/>
    <property type="match status" value="1"/>
</dbReference>
<evidence type="ECO:0000256" key="7">
    <source>
        <dbReference type="ARBA" id="ARBA00022723"/>
    </source>
</evidence>
<keyword evidence="5" id="KW-0158">Chromosome</keyword>
<keyword evidence="14 16" id="KW-0539">Nucleus</keyword>
<keyword evidence="8 16" id="KW-0255">Endonuclease</keyword>
<dbReference type="GO" id="GO:0000724">
    <property type="term" value="P:double-strand break repair via homologous recombination"/>
    <property type="evidence" value="ECO:0007669"/>
    <property type="project" value="TreeGrafter"/>
</dbReference>
<evidence type="ECO:0000259" key="19">
    <source>
        <dbReference type="SMART" id="SM01347"/>
    </source>
</evidence>
<dbReference type="PIRSF" id="PIRSF000882">
    <property type="entry name" value="DSB_repair_MRE11"/>
    <property type="match status" value="1"/>
</dbReference>
<dbReference type="EMBL" id="JAQMWT010000381">
    <property type="protein sequence ID" value="KAJ8602373.1"/>
    <property type="molecule type" value="Genomic_DNA"/>
</dbReference>
<comment type="caution">
    <text evidence="20">The sequence shown here is derived from an EMBL/GenBank/DDBJ whole genome shotgun (WGS) entry which is preliminary data.</text>
</comment>
<feature type="region of interest" description="Disordered" evidence="18">
    <location>
        <begin position="495"/>
        <end position="781"/>
    </location>
</feature>
<comment type="cofactor">
    <cofactor evidence="1 16">
        <name>Mn(2+)</name>
        <dbReference type="ChEBI" id="CHEBI:29035"/>
    </cofactor>
</comment>
<feature type="compositionally biased region" description="Acidic residues" evidence="18">
    <location>
        <begin position="559"/>
        <end position="573"/>
    </location>
</feature>
<comment type="subcellular location">
    <subcellularLocation>
        <location evidence="3">Chromosome</location>
    </subcellularLocation>
    <subcellularLocation>
        <location evidence="2 16">Nucleus</location>
    </subcellularLocation>
</comment>
<evidence type="ECO:0000256" key="11">
    <source>
        <dbReference type="ARBA" id="ARBA00022839"/>
    </source>
</evidence>
<dbReference type="GO" id="GO:0035861">
    <property type="term" value="C:site of double-strand break"/>
    <property type="evidence" value="ECO:0007669"/>
    <property type="project" value="TreeGrafter"/>
</dbReference>
<evidence type="ECO:0000256" key="2">
    <source>
        <dbReference type="ARBA" id="ARBA00004123"/>
    </source>
</evidence>
<feature type="compositionally biased region" description="Acidic residues" evidence="18">
    <location>
        <begin position="598"/>
        <end position="611"/>
    </location>
</feature>
<gene>
    <name evidence="20" type="ORF">CTAYLR_004216</name>
</gene>
<dbReference type="CDD" id="cd00840">
    <property type="entry name" value="MPP_Mre11_N"/>
    <property type="match status" value="1"/>
</dbReference>
<evidence type="ECO:0000256" key="14">
    <source>
        <dbReference type="ARBA" id="ARBA00023242"/>
    </source>
</evidence>
<dbReference type="InterPro" id="IPR004843">
    <property type="entry name" value="Calcineurin-like_PHP"/>
</dbReference>
<evidence type="ECO:0000256" key="18">
    <source>
        <dbReference type="SAM" id="MobiDB-lite"/>
    </source>
</evidence>
<evidence type="ECO:0000256" key="4">
    <source>
        <dbReference type="ARBA" id="ARBA00009028"/>
    </source>
</evidence>
<dbReference type="SMART" id="SM01347">
    <property type="entry name" value="Mre11_DNA_bind"/>
    <property type="match status" value="1"/>
</dbReference>
<feature type="compositionally biased region" description="Basic residues" evidence="18">
    <location>
        <begin position="584"/>
        <end position="594"/>
    </location>
</feature>
<dbReference type="Pfam" id="PF00149">
    <property type="entry name" value="Metallophos"/>
    <property type="match status" value="1"/>
</dbReference>
<dbReference type="InterPro" id="IPR041796">
    <property type="entry name" value="Mre11_N"/>
</dbReference>
<sequence>MEPLETLQMLVSTDNHLGYADKNPIRGMDSFAAFEEMLLVAKEREVDLVVLAGDLFHENKPSRPTLHKAMTLLREHALGDRAVEFEVVSDQKKNFGSSVNYENPFVSVGLPIFSIHGNHDDPTRDGGFEALAALDVLSAANVVNYFGQQAKVDNIEISPVLLRKGGVHVALYGLGHVRDERLNRAWTDKKVKFLRPRDDGNNKYYSIFILHQNRDAGRGLKACVHEDMIPQWIDLVVWGHEHECRVEPRMSTVGTFRVTQPGSTVATSLIEGEARRKSVCVVQVGSFEALERGEPRQQKVRIEPIPLTMVRPFVIGEIVLSDHLAEETTDDKQVAALLGTKVEAMIDEAIRDREEPRFPDQRFKLNHPNQVLVRLRVDHTGFEQVSAQRFGGQFVGKAANPTEILHYARASKKKTTAKGKADRSGLDAPTEENPIDTVRVEDLVQSLLDGSVKKLELLEENKLNDALLDYVDKQETNAFNELVDKRLRNVKKKYQKEKLDDESGEPEDYRTRIARETREANERSKAARRGEEDDDDDTPSNSPRAAAGSKKKATKRRDDDDDDNDDDMEDDEPPPPKSSSRGRAPAKKTAAKRRKADDESDDEDEEEEDEPPAPAKSSRGRAPAKKPAAAAKRRKADDESDDEDEEEEEDEPPAPAKSSRGRAPAKKPAAAAKRRKADDESDDEEEDEPPPKARGRPAAKKPAAKKRGRRDEEDSGDEDHEPGAAPTPRRSGRGRKQVKYAPEDDEIDEIEDDEDEEAAPPKKKKRSTAAKSKLVDLTLED</sequence>
<dbReference type="Gene3D" id="3.30.110.110">
    <property type="entry name" value="Mre11, capping domain"/>
    <property type="match status" value="1"/>
</dbReference>
<dbReference type="GO" id="GO:0007095">
    <property type="term" value="P:mitotic G2 DNA damage checkpoint signaling"/>
    <property type="evidence" value="ECO:0007669"/>
    <property type="project" value="TreeGrafter"/>
</dbReference>
<proteinExistence type="inferred from homology"/>
<reference evidence="20" key="1">
    <citation type="submission" date="2023-01" db="EMBL/GenBank/DDBJ databases">
        <title>Metagenome sequencing of chrysophaentin producing Chrysophaeum taylorii.</title>
        <authorList>
            <person name="Davison J."/>
            <person name="Bewley C."/>
        </authorList>
    </citation>
    <scope>NUCLEOTIDE SEQUENCE</scope>
    <source>
        <strain evidence="20">NIES-1699</strain>
    </source>
</reference>
<feature type="compositionally biased region" description="Basic and acidic residues" evidence="18">
    <location>
        <begin position="496"/>
        <end position="531"/>
    </location>
</feature>
<dbReference type="GO" id="GO:0006303">
    <property type="term" value="P:double-strand break repair via nonhomologous end joining"/>
    <property type="evidence" value="ECO:0007669"/>
    <property type="project" value="TreeGrafter"/>
</dbReference>
<dbReference type="PANTHER" id="PTHR10139:SF1">
    <property type="entry name" value="DOUBLE-STRAND BREAK REPAIR PROTEIN MRE11"/>
    <property type="match status" value="1"/>
</dbReference>
<dbReference type="AlphaFoldDB" id="A0AAD7UDA4"/>
<evidence type="ECO:0000256" key="9">
    <source>
        <dbReference type="ARBA" id="ARBA00022763"/>
    </source>
</evidence>
<evidence type="ECO:0000256" key="15">
    <source>
        <dbReference type="ARBA" id="ARBA00023254"/>
    </source>
</evidence>
<dbReference type="GO" id="GO:0042138">
    <property type="term" value="P:meiotic DNA double-strand break formation"/>
    <property type="evidence" value="ECO:0007669"/>
    <property type="project" value="TreeGrafter"/>
</dbReference>
<keyword evidence="13 16" id="KW-0464">Manganese</keyword>
<dbReference type="Proteomes" id="UP001230188">
    <property type="component" value="Unassembled WGS sequence"/>
</dbReference>
<dbReference type="GO" id="GO:0000723">
    <property type="term" value="P:telomere maintenance"/>
    <property type="evidence" value="ECO:0007669"/>
    <property type="project" value="TreeGrafter"/>
</dbReference>
<dbReference type="GO" id="GO:0008296">
    <property type="term" value="F:3'-5'-DNA exonuclease activity"/>
    <property type="evidence" value="ECO:0007669"/>
    <property type="project" value="InterPro"/>
</dbReference>
<evidence type="ECO:0000256" key="1">
    <source>
        <dbReference type="ARBA" id="ARBA00001936"/>
    </source>
</evidence>
<evidence type="ECO:0000256" key="3">
    <source>
        <dbReference type="ARBA" id="ARBA00004286"/>
    </source>
</evidence>
<dbReference type="InterPro" id="IPR029052">
    <property type="entry name" value="Metallo-depent_PP-like"/>
</dbReference>
<feature type="compositionally biased region" description="Acidic residues" evidence="18">
    <location>
        <begin position="638"/>
        <end position="652"/>
    </location>
</feature>
<keyword evidence="21" id="KW-1185">Reference proteome</keyword>
<dbReference type="GO" id="GO:0030145">
    <property type="term" value="F:manganese ion binding"/>
    <property type="evidence" value="ECO:0007669"/>
    <property type="project" value="UniProtKB-UniRule"/>
</dbReference>
<dbReference type="GO" id="GO:0097552">
    <property type="term" value="P:mitochondrial double-strand break repair via homologous recombination"/>
    <property type="evidence" value="ECO:0007669"/>
    <property type="project" value="TreeGrafter"/>
</dbReference>